<gene>
    <name evidence="1" type="ORF">Blue_125</name>
</gene>
<keyword evidence="2" id="KW-1185">Reference proteome</keyword>
<dbReference type="RefSeq" id="YP_009285437.1">
    <property type="nucleotide sequence ID" value="NC_031056.1"/>
</dbReference>
<protein>
    <submittedName>
        <fullName evidence="1">Uncharacterized protein</fullName>
    </submittedName>
</protein>
<evidence type="ECO:0000313" key="1">
    <source>
        <dbReference type="EMBL" id="AMO25948.1"/>
    </source>
</evidence>
<sequence>MKLIDIANRIDKSDKNKAYVDISDIASEVNVDLDWAEQDRITAYWVGNWYCTDSYVGYTMYFFDDKPMAFSTQLGRKCDEDFHWFSQEVAESVREYLLTLLVEEEEEVSVNICDFNQEVGEGYRIDFNGQVLPGSRPTLNGEPVEIVKYLKNSDLGIDTLLLIKLPNGEEQEVDIRKLKFGFYVTEEEGK</sequence>
<evidence type="ECO:0000313" key="2">
    <source>
        <dbReference type="Proteomes" id="UP000201785"/>
    </source>
</evidence>
<dbReference type="KEGG" id="vg:29081904"/>
<reference evidence="1 2" key="1">
    <citation type="journal article" date="2016" name="Genome Announc.">
        <title>Complete Genome Sequence of Bacteriophage Deep-Blue Infecting Emetic Bacillus cereus.</title>
        <authorList>
            <person name="Hock L."/>
            <person name="Gillis A."/>
            <person name="Mahillon J."/>
        </authorList>
    </citation>
    <scope>NUCLEOTIDE SEQUENCE [LARGE SCALE GENOMIC DNA]</scope>
</reference>
<dbReference type="GeneID" id="29081904"/>
<name>A0A140HLT6_9CAUD</name>
<organism evidence="1 2">
    <name type="scientific">Bacillus phage Deep Blue</name>
    <dbReference type="NCBI Taxonomy" id="1792245"/>
    <lineage>
        <taxon>Viruses</taxon>
        <taxon>Duplodnaviria</taxon>
        <taxon>Heunggongvirae</taxon>
        <taxon>Uroviricota</taxon>
        <taxon>Caudoviricetes</taxon>
        <taxon>Herelleviridae</taxon>
        <taxon>Bastillevirinae</taxon>
        <taxon>Caeruleovirus</taxon>
        <taxon>Caeruleovirus deepblue</taxon>
    </lineage>
</organism>
<proteinExistence type="predicted"/>
<accession>A0A140HLT6</accession>
<dbReference type="EMBL" id="KU577463">
    <property type="protein sequence ID" value="AMO25948.1"/>
    <property type="molecule type" value="Genomic_DNA"/>
</dbReference>
<dbReference type="OrthoDB" id="11062at10239"/>
<dbReference type="Proteomes" id="UP000201785">
    <property type="component" value="Segment"/>
</dbReference>